<dbReference type="PANTHER" id="PTHR33324:SF2">
    <property type="entry name" value="MYB_SANT-LIKE DNA-BINDING DOMAIN-CONTAINING PROTEIN"/>
    <property type="match status" value="1"/>
</dbReference>
<name>A0A0H5QP71_9EUKA</name>
<feature type="compositionally biased region" description="Polar residues" evidence="2">
    <location>
        <begin position="206"/>
        <end position="216"/>
    </location>
</feature>
<accession>A0A0H5QP71</accession>
<dbReference type="PANTHER" id="PTHR33324">
    <property type="entry name" value="EXPRESSED PROTEIN"/>
    <property type="match status" value="1"/>
</dbReference>
<evidence type="ECO:0000256" key="2">
    <source>
        <dbReference type="SAM" id="MobiDB-lite"/>
    </source>
</evidence>
<evidence type="ECO:0000313" key="3">
    <source>
        <dbReference type="EMBL" id="CRZ03833.1"/>
    </source>
</evidence>
<feature type="coiled-coil region" evidence="1">
    <location>
        <begin position="282"/>
        <end position="309"/>
    </location>
</feature>
<protein>
    <submittedName>
        <fullName evidence="3">Uncharacterized protein</fullName>
    </submittedName>
</protein>
<sequence length="355" mass="40013">PWAQILDSSFEITMPGKVSTIGRKRTSKTEILAIVTFLENPENFLLVTGGAAQGKAMVAGQKLKKIEGFKDMAAFVNSMINQKDRHWSHEDAKSRYNSYWKLYKKTRKERSQTGWGVDDKDRAKDILTIEDKLESQCPFYSRMDALFGHRQNIAPSAVVELGNIPGVGSQFFNTFSSVGQNISSESDIDSENSNDAEEEDIDDPHSLNNASESQVSLDPRDERVQSPDRVLDFTVTEKSSAGRSITSSRRRPFKRCRSKMEFPLHNTPQNILPKNQKKDFAAVLAEIQVNQLEFDRQKLDREMALQEKLAAIEAQKREDQSLLAIQVAKGNMVASLKQAGHSIEEIKEALFLVFP</sequence>
<feature type="compositionally biased region" description="Acidic residues" evidence="2">
    <location>
        <begin position="186"/>
        <end position="202"/>
    </location>
</feature>
<feature type="non-terminal residue" evidence="3">
    <location>
        <position position="1"/>
    </location>
</feature>
<keyword evidence="1" id="KW-0175">Coiled coil</keyword>
<dbReference type="AlphaFoldDB" id="A0A0H5QP71"/>
<organism evidence="3">
    <name type="scientific">Spongospora subterranea</name>
    <dbReference type="NCBI Taxonomy" id="70186"/>
    <lineage>
        <taxon>Eukaryota</taxon>
        <taxon>Sar</taxon>
        <taxon>Rhizaria</taxon>
        <taxon>Endomyxa</taxon>
        <taxon>Phytomyxea</taxon>
        <taxon>Plasmodiophorida</taxon>
        <taxon>Plasmodiophoridae</taxon>
        <taxon>Spongospora</taxon>
    </lineage>
</organism>
<proteinExistence type="predicted"/>
<reference evidence="3" key="1">
    <citation type="submission" date="2015-04" db="EMBL/GenBank/DDBJ databases">
        <title>The genome sequence of the plant pathogenic Rhizarian Plasmodiophora brassicae reveals insights in its biotrophic life cycle and the origin of chitin synthesis.</title>
        <authorList>
            <person name="Schwelm A."/>
            <person name="Fogelqvist J."/>
            <person name="Knaust A."/>
            <person name="Julke S."/>
            <person name="Lilja T."/>
            <person name="Dhandapani V."/>
            <person name="Bonilla-Rosso G."/>
            <person name="Karlsson M."/>
            <person name="Shevchenko A."/>
            <person name="Choi S.R."/>
            <person name="Kim H.G."/>
            <person name="Park J.Y."/>
            <person name="Lim Y.P."/>
            <person name="Ludwig-Muller J."/>
            <person name="Dixelius C."/>
        </authorList>
    </citation>
    <scope>NUCLEOTIDE SEQUENCE</scope>
    <source>
        <tissue evidence="3">Potato root galls</tissue>
    </source>
</reference>
<dbReference type="EMBL" id="HACM01003391">
    <property type="protein sequence ID" value="CRZ03833.1"/>
    <property type="molecule type" value="Transcribed_RNA"/>
</dbReference>
<feature type="region of interest" description="Disordered" evidence="2">
    <location>
        <begin position="182"/>
        <end position="226"/>
    </location>
</feature>
<evidence type="ECO:0000256" key="1">
    <source>
        <dbReference type="SAM" id="Coils"/>
    </source>
</evidence>
<feature type="non-terminal residue" evidence="3">
    <location>
        <position position="355"/>
    </location>
</feature>